<dbReference type="FunFam" id="3.30.70.360:FF:000004">
    <property type="entry name" value="Peptidase M20 domain-containing protein 2"/>
    <property type="match status" value="1"/>
</dbReference>
<evidence type="ECO:0000256" key="2">
    <source>
        <dbReference type="PIRNR" id="PIRNR037226"/>
    </source>
</evidence>
<evidence type="ECO:0000313" key="4">
    <source>
        <dbReference type="EMBL" id="MBI3128071.1"/>
    </source>
</evidence>
<dbReference type="PIRSF" id="PIRSF037226">
    <property type="entry name" value="Amidohydrolase_ACY1L2_prd"/>
    <property type="match status" value="1"/>
</dbReference>
<evidence type="ECO:0000256" key="1">
    <source>
        <dbReference type="ARBA" id="ARBA00022801"/>
    </source>
</evidence>
<dbReference type="InterPro" id="IPR052030">
    <property type="entry name" value="Peptidase_M20/M20A_hydrolases"/>
</dbReference>
<protein>
    <recommendedName>
        <fullName evidence="2">Peptidase M20 domain-containing protein 2</fullName>
    </recommendedName>
</protein>
<dbReference type="InterPro" id="IPR011650">
    <property type="entry name" value="Peptidase_M20_dimer"/>
</dbReference>
<dbReference type="InterPro" id="IPR017439">
    <property type="entry name" value="Amidohydrolase"/>
</dbReference>
<dbReference type="AlphaFoldDB" id="A0A932HYR3"/>
<dbReference type="InterPro" id="IPR002933">
    <property type="entry name" value="Peptidase_M20"/>
</dbReference>
<comment type="similarity">
    <text evidence="2">Belongs to the peptidase M20A family.</text>
</comment>
<dbReference type="SUPFAM" id="SSF53187">
    <property type="entry name" value="Zn-dependent exopeptidases"/>
    <property type="match status" value="1"/>
</dbReference>
<dbReference type="Proteomes" id="UP000782312">
    <property type="component" value="Unassembled WGS sequence"/>
</dbReference>
<organism evidence="4 5">
    <name type="scientific">Tectimicrobiota bacterium</name>
    <dbReference type="NCBI Taxonomy" id="2528274"/>
    <lineage>
        <taxon>Bacteria</taxon>
        <taxon>Pseudomonadati</taxon>
        <taxon>Nitrospinota/Tectimicrobiota group</taxon>
        <taxon>Candidatus Tectimicrobiota</taxon>
    </lineage>
</organism>
<comment type="caution">
    <text evidence="4">The sequence shown here is derived from an EMBL/GenBank/DDBJ whole genome shotgun (WGS) entry which is preliminary data.</text>
</comment>
<dbReference type="Gene3D" id="3.40.630.10">
    <property type="entry name" value="Zn peptidases"/>
    <property type="match status" value="1"/>
</dbReference>
<evidence type="ECO:0000313" key="5">
    <source>
        <dbReference type="Proteomes" id="UP000782312"/>
    </source>
</evidence>
<proteinExistence type="inferred from homology"/>
<dbReference type="InterPro" id="IPR017144">
    <property type="entry name" value="Xaa-Arg_dipeptidase"/>
</dbReference>
<dbReference type="CDD" id="cd03887">
    <property type="entry name" value="M20_Acy1L2"/>
    <property type="match status" value="1"/>
</dbReference>
<dbReference type="Gene3D" id="3.30.70.360">
    <property type="match status" value="1"/>
</dbReference>
<gene>
    <name evidence="4" type="ORF">HYZ11_10745</name>
</gene>
<dbReference type="GO" id="GO:0016805">
    <property type="term" value="F:dipeptidase activity"/>
    <property type="evidence" value="ECO:0007669"/>
    <property type="project" value="InterPro"/>
</dbReference>
<dbReference type="InterPro" id="IPR036264">
    <property type="entry name" value="Bact_exopeptidase_dim_dom"/>
</dbReference>
<reference evidence="4" key="1">
    <citation type="submission" date="2020-07" db="EMBL/GenBank/DDBJ databases">
        <title>Huge and variable diversity of episymbiotic CPR bacteria and DPANN archaea in groundwater ecosystems.</title>
        <authorList>
            <person name="He C.Y."/>
            <person name="Keren R."/>
            <person name="Whittaker M."/>
            <person name="Farag I.F."/>
            <person name="Doudna J."/>
            <person name="Cate J.H.D."/>
            <person name="Banfield J.F."/>
        </authorList>
    </citation>
    <scope>NUCLEOTIDE SEQUENCE</scope>
    <source>
        <strain evidence="4">NC_groundwater_763_Ag_S-0.2um_68_21</strain>
    </source>
</reference>
<dbReference type="PANTHER" id="PTHR30575:SF0">
    <property type="entry name" value="XAA-ARG DIPEPTIDASE"/>
    <property type="match status" value="1"/>
</dbReference>
<evidence type="ECO:0000259" key="3">
    <source>
        <dbReference type="Pfam" id="PF07687"/>
    </source>
</evidence>
<sequence length="396" mass="41847">MDALERAKKNAVDCVDSLAGDLWTLSREIHRDPEPSLQEHRACRRLCAFLEGQGFEVRKGVGRLPTAFEARRPARRGRPAVSFLSEYDALPGLGHACGHNVIGVASAGAGAALARAVGPEAGAVVVTGTPAEEAGGGKVFLAKQGLFRGLDAVMMFHPAGETRAEVNFLALNELRFHFTGRAAHASASPERGINALDAVLATFQAVAALRQHIPPEDRVHGVITEGGEAPNIVPARASAWFYVRSTTPGGVKALARRVEDCARGAARATGARLRIWRNPVAYAPMRVNRSLASLFRENLRRLGVREPDPLPPLAMGSSDVGNVSQAAPTIHPEIQMVPAGVSAHTPAFARAAGGAPGRKALLLGAKALAMTGADILLNAKARSRVQAEFQAAGRRR</sequence>
<dbReference type="Pfam" id="PF01546">
    <property type="entry name" value="Peptidase_M20"/>
    <property type="match status" value="1"/>
</dbReference>
<dbReference type="NCBIfam" id="TIGR01891">
    <property type="entry name" value="amidohydrolases"/>
    <property type="match status" value="1"/>
</dbReference>
<name>A0A932HYR3_UNCTE</name>
<feature type="domain" description="Peptidase M20 dimerisation" evidence="3">
    <location>
        <begin position="174"/>
        <end position="264"/>
    </location>
</feature>
<dbReference type="EMBL" id="JACPUR010000023">
    <property type="protein sequence ID" value="MBI3128071.1"/>
    <property type="molecule type" value="Genomic_DNA"/>
</dbReference>
<dbReference type="Pfam" id="PF07687">
    <property type="entry name" value="M20_dimer"/>
    <property type="match status" value="1"/>
</dbReference>
<accession>A0A932HYR3</accession>
<dbReference type="SUPFAM" id="SSF55031">
    <property type="entry name" value="Bacterial exopeptidase dimerisation domain"/>
    <property type="match status" value="1"/>
</dbReference>
<dbReference type="PANTHER" id="PTHR30575">
    <property type="entry name" value="PEPTIDASE M20"/>
    <property type="match status" value="1"/>
</dbReference>
<keyword evidence="1" id="KW-0378">Hydrolase</keyword>